<dbReference type="GO" id="GO:0008270">
    <property type="term" value="F:zinc ion binding"/>
    <property type="evidence" value="ECO:0007669"/>
    <property type="project" value="InterPro"/>
</dbReference>
<dbReference type="STRING" id="1116229.S3CHX6"/>
<keyword evidence="5" id="KW-0238">DNA-binding</keyword>
<evidence type="ECO:0000256" key="1">
    <source>
        <dbReference type="ARBA" id="ARBA00001668"/>
    </source>
</evidence>
<dbReference type="Pfam" id="PF06831">
    <property type="entry name" value="H2TH"/>
    <property type="match status" value="1"/>
</dbReference>
<keyword evidence="7" id="KW-0456">Lyase</keyword>
<dbReference type="Gene3D" id="3.20.190.10">
    <property type="entry name" value="MutM-like, N-terminal"/>
    <property type="match status" value="1"/>
</dbReference>
<dbReference type="GO" id="GO:0005634">
    <property type="term" value="C:nucleus"/>
    <property type="evidence" value="ECO:0007669"/>
    <property type="project" value="TreeGrafter"/>
</dbReference>
<keyword evidence="6" id="KW-0234">DNA repair</keyword>
<evidence type="ECO:0000256" key="3">
    <source>
        <dbReference type="ARBA" id="ARBA00022763"/>
    </source>
</evidence>
<dbReference type="InterPro" id="IPR012319">
    <property type="entry name" value="FPG_cat"/>
</dbReference>
<dbReference type="InterPro" id="IPR035937">
    <property type="entry name" value="FPG_N"/>
</dbReference>
<dbReference type="FunFam" id="1.10.8.50:FF:000009">
    <property type="entry name" value="Formamidopyrimidine-DNA glycosylase"/>
    <property type="match status" value="1"/>
</dbReference>
<dbReference type="CDD" id="cd08972">
    <property type="entry name" value="PF_Nei_N"/>
    <property type="match status" value="1"/>
</dbReference>
<keyword evidence="8" id="KW-0511">Multifunctional enzyme</keyword>
<dbReference type="GeneID" id="19460425"/>
<evidence type="ECO:0000256" key="8">
    <source>
        <dbReference type="ARBA" id="ARBA00023268"/>
    </source>
</evidence>
<dbReference type="SMART" id="SM00898">
    <property type="entry name" value="Fapy_DNA_glyco"/>
    <property type="match status" value="1"/>
</dbReference>
<dbReference type="SMART" id="SM01232">
    <property type="entry name" value="H2TH"/>
    <property type="match status" value="1"/>
</dbReference>
<dbReference type="OMA" id="EKFPEHW"/>
<dbReference type="GO" id="GO:0003684">
    <property type="term" value="F:damaged DNA binding"/>
    <property type="evidence" value="ECO:0007669"/>
    <property type="project" value="InterPro"/>
</dbReference>
<feature type="domain" description="Formamidopyrimidine-DNA glycosylase catalytic" evidence="11">
    <location>
        <begin position="2"/>
        <end position="135"/>
    </location>
</feature>
<dbReference type="KEGG" id="glz:GLAREA_01367"/>
<dbReference type="GO" id="GO:0006284">
    <property type="term" value="P:base-excision repair"/>
    <property type="evidence" value="ECO:0007669"/>
    <property type="project" value="InterPro"/>
</dbReference>
<sequence length="446" mass="48798">MPEIAEIARAVHNLKRTIVGKTLAKVTAVDDANIFGKVGTSGAAVQKALSGKKVLDAGRQGKYFWLILSSPPHPVFHFGMAGWFHVRGDKSGHYRQNGSDVEEDPEWPPKWSKLTLETDGSPSEAAAFTDKRRFARIRLVDCVAEDIRKTSPLKENGPDPVLDKDIFTAEYLEAKMRKKHVPIKALLLDQANISGIGNWVGDEVLYHAKFHPEQYSDTFSTEQIQKLHSSIYYVCSTAIDALADSSKFPDDWLFKHRWGKGKKDSTNTLPNGAKITHITVGGRTSAIVPSVQKKTGPVAGDLKKEDAGSDGEEGAKKTKAKRATKSKKAAAKEENEDYESALEKEMPKPSVSKTKAKSAAAKKPTKGKKAAVKEESEDEASAVEEEKPKPNVSKKRKAAVVDEEEVKTEEPSGVKGKKTKSTPAVKDEPADDTATTGRRRSGRVKK</sequence>
<keyword evidence="13" id="KW-1185">Reference proteome</keyword>
<evidence type="ECO:0000256" key="5">
    <source>
        <dbReference type="ARBA" id="ARBA00023125"/>
    </source>
</evidence>
<evidence type="ECO:0000256" key="6">
    <source>
        <dbReference type="ARBA" id="ARBA00023204"/>
    </source>
</evidence>
<feature type="compositionally biased region" description="Basic residues" evidence="10">
    <location>
        <begin position="317"/>
        <end position="329"/>
    </location>
</feature>
<keyword evidence="3" id="KW-0227">DNA damage</keyword>
<accession>S3CHX6</accession>
<dbReference type="PANTHER" id="PTHR22993:SF9">
    <property type="entry name" value="FORMAMIDOPYRIMIDINE-DNA GLYCOSYLASE"/>
    <property type="match status" value="1"/>
</dbReference>
<evidence type="ECO:0000256" key="10">
    <source>
        <dbReference type="SAM" id="MobiDB-lite"/>
    </source>
</evidence>
<dbReference type="SUPFAM" id="SSF81624">
    <property type="entry name" value="N-terminal domain of MutM-like DNA repair proteins"/>
    <property type="match status" value="1"/>
</dbReference>
<dbReference type="GO" id="GO:0016829">
    <property type="term" value="F:lyase activity"/>
    <property type="evidence" value="ECO:0007669"/>
    <property type="project" value="UniProtKB-KW"/>
</dbReference>
<evidence type="ECO:0000256" key="7">
    <source>
        <dbReference type="ARBA" id="ARBA00023239"/>
    </source>
</evidence>
<dbReference type="GO" id="GO:0003906">
    <property type="term" value="F:DNA-(apurinic or apyrimidinic site) endonuclease activity"/>
    <property type="evidence" value="ECO:0007669"/>
    <property type="project" value="InterPro"/>
</dbReference>
<name>S3CHX6_GLAL2</name>
<gene>
    <name evidence="12" type="ORF">GLAREA_01367</name>
</gene>
<keyword evidence="9" id="KW-0326">Glycosidase</keyword>
<dbReference type="SUPFAM" id="SSF46946">
    <property type="entry name" value="S13-like H2TH domain"/>
    <property type="match status" value="1"/>
</dbReference>
<feature type="compositionally biased region" description="Low complexity" evidence="10">
    <location>
        <begin position="348"/>
        <end position="362"/>
    </location>
</feature>
<evidence type="ECO:0000313" key="13">
    <source>
        <dbReference type="Proteomes" id="UP000016922"/>
    </source>
</evidence>
<feature type="compositionally biased region" description="Basic residues" evidence="10">
    <location>
        <begin position="437"/>
        <end position="446"/>
    </location>
</feature>
<dbReference type="Gene3D" id="1.10.8.50">
    <property type="match status" value="1"/>
</dbReference>
<dbReference type="PROSITE" id="PS51068">
    <property type="entry name" value="FPG_CAT"/>
    <property type="match status" value="1"/>
</dbReference>
<evidence type="ECO:0000256" key="2">
    <source>
        <dbReference type="ARBA" id="ARBA00009409"/>
    </source>
</evidence>
<reference evidence="12 13" key="1">
    <citation type="journal article" date="2013" name="BMC Genomics">
        <title>Genomics-driven discovery of the pneumocandin biosynthetic gene cluster in the fungus Glarea lozoyensis.</title>
        <authorList>
            <person name="Chen L."/>
            <person name="Yue Q."/>
            <person name="Zhang X."/>
            <person name="Xiang M."/>
            <person name="Wang C."/>
            <person name="Li S."/>
            <person name="Che Y."/>
            <person name="Ortiz-Lopez F.J."/>
            <person name="Bills G.F."/>
            <person name="Liu X."/>
            <person name="An Z."/>
        </authorList>
    </citation>
    <scope>NUCLEOTIDE SEQUENCE [LARGE SCALE GENOMIC DNA]</scope>
    <source>
        <strain evidence="13">ATCC 20868 / MF5171</strain>
    </source>
</reference>
<evidence type="ECO:0000256" key="9">
    <source>
        <dbReference type="ARBA" id="ARBA00023295"/>
    </source>
</evidence>
<dbReference type="PANTHER" id="PTHR22993">
    <property type="entry name" value="FORMAMIDOPYRIMIDINE-DNA GLYCOSYLASE"/>
    <property type="match status" value="1"/>
</dbReference>
<comment type="catalytic activity">
    <reaction evidence="1">
        <text>Hydrolysis of DNA containing ring-opened 7-methylguanine residues, releasing 2,6-diamino-4-hydroxy-5-(N-methyl)formamidopyrimidine.</text>
        <dbReference type="EC" id="3.2.2.23"/>
    </reaction>
</comment>
<evidence type="ECO:0000259" key="11">
    <source>
        <dbReference type="PROSITE" id="PS51068"/>
    </source>
</evidence>
<dbReference type="HOGENOM" id="CLU_038423_0_1_1"/>
<dbReference type="OrthoDB" id="444592at2759"/>
<comment type="similarity">
    <text evidence="2">Belongs to the FPG family.</text>
</comment>
<dbReference type="eggNOG" id="ENOG502QVDB">
    <property type="taxonomic scope" value="Eukaryota"/>
</dbReference>
<feature type="region of interest" description="Disordered" evidence="10">
    <location>
        <begin position="286"/>
        <end position="446"/>
    </location>
</feature>
<dbReference type="InterPro" id="IPR015886">
    <property type="entry name" value="H2TH_FPG"/>
</dbReference>
<organism evidence="12 13">
    <name type="scientific">Glarea lozoyensis (strain ATCC 20868 / MF5171)</name>
    <dbReference type="NCBI Taxonomy" id="1116229"/>
    <lineage>
        <taxon>Eukaryota</taxon>
        <taxon>Fungi</taxon>
        <taxon>Dikarya</taxon>
        <taxon>Ascomycota</taxon>
        <taxon>Pezizomycotina</taxon>
        <taxon>Leotiomycetes</taxon>
        <taxon>Helotiales</taxon>
        <taxon>Helotiaceae</taxon>
        <taxon>Glarea</taxon>
    </lineage>
</organism>
<evidence type="ECO:0000313" key="12">
    <source>
        <dbReference type="EMBL" id="EPE25455.1"/>
    </source>
</evidence>
<protein>
    <submittedName>
        <fullName evidence="12">S13-like H2TH</fullName>
    </submittedName>
</protein>
<dbReference type="Proteomes" id="UP000016922">
    <property type="component" value="Unassembled WGS sequence"/>
</dbReference>
<dbReference type="InterPro" id="IPR010979">
    <property type="entry name" value="Ribosomal_uS13-like_H2TH"/>
</dbReference>
<dbReference type="EMBL" id="KE145371">
    <property type="protein sequence ID" value="EPE25455.1"/>
    <property type="molecule type" value="Genomic_DNA"/>
</dbReference>
<keyword evidence="4" id="KW-0378">Hydrolase</keyword>
<dbReference type="Pfam" id="PF01149">
    <property type="entry name" value="Fapy_DNA_glyco"/>
    <property type="match status" value="1"/>
</dbReference>
<dbReference type="AlphaFoldDB" id="S3CHX6"/>
<dbReference type="RefSeq" id="XP_008086774.1">
    <property type="nucleotide sequence ID" value="XM_008088583.1"/>
</dbReference>
<dbReference type="GO" id="GO:0008534">
    <property type="term" value="F:oxidized purine nucleobase lesion DNA N-glycosylase activity"/>
    <property type="evidence" value="ECO:0007669"/>
    <property type="project" value="UniProtKB-EC"/>
</dbReference>
<proteinExistence type="inferred from homology"/>
<evidence type="ECO:0000256" key="4">
    <source>
        <dbReference type="ARBA" id="ARBA00022801"/>
    </source>
</evidence>